<comment type="caution">
    <text evidence="2">The sequence shown here is derived from an EMBL/GenBank/DDBJ whole genome shotgun (WGS) entry which is preliminary data.</text>
</comment>
<accession>A0A6N2B6G6</accession>
<feature type="compositionally biased region" description="Polar residues" evidence="1">
    <location>
        <begin position="176"/>
        <end position="189"/>
    </location>
</feature>
<proteinExistence type="predicted"/>
<name>A0A6N2B6G6_SOLCI</name>
<evidence type="ECO:0000256" key="1">
    <source>
        <dbReference type="SAM" id="MobiDB-lite"/>
    </source>
</evidence>
<feature type="region of interest" description="Disordered" evidence="1">
    <location>
        <begin position="175"/>
        <end position="196"/>
    </location>
</feature>
<protein>
    <submittedName>
        <fullName evidence="2">Uncharacterized protein</fullName>
    </submittedName>
</protein>
<organism evidence="2">
    <name type="scientific">Solanum chilense</name>
    <name type="common">Tomato</name>
    <name type="synonym">Lycopersicon chilense</name>
    <dbReference type="NCBI Taxonomy" id="4083"/>
    <lineage>
        <taxon>Eukaryota</taxon>
        <taxon>Viridiplantae</taxon>
        <taxon>Streptophyta</taxon>
        <taxon>Embryophyta</taxon>
        <taxon>Tracheophyta</taxon>
        <taxon>Spermatophyta</taxon>
        <taxon>Magnoliopsida</taxon>
        <taxon>eudicotyledons</taxon>
        <taxon>Gunneridae</taxon>
        <taxon>Pentapetalae</taxon>
        <taxon>asterids</taxon>
        <taxon>lamiids</taxon>
        <taxon>Solanales</taxon>
        <taxon>Solanaceae</taxon>
        <taxon>Solanoideae</taxon>
        <taxon>Solaneae</taxon>
        <taxon>Solanum</taxon>
        <taxon>Solanum subgen. Lycopersicon</taxon>
    </lineage>
</organism>
<reference evidence="2" key="1">
    <citation type="submission" date="2019-05" db="EMBL/GenBank/DDBJ databases">
        <title>The de novo reference genome and transcriptome assemblies of the wild tomato species Solanum chilense.</title>
        <authorList>
            <person name="Stam R."/>
            <person name="Nosenko T."/>
            <person name="Hoerger A.C."/>
            <person name="Stephan W."/>
            <person name="Seidel M.A."/>
            <person name="Kuhn J.M.M."/>
            <person name="Haberer G."/>
            <person name="Tellier A."/>
        </authorList>
    </citation>
    <scope>NUCLEOTIDE SEQUENCE</scope>
    <source>
        <tissue evidence="2">Mature leaves</tissue>
    </source>
</reference>
<dbReference type="EMBL" id="RXGB01004461">
    <property type="protein sequence ID" value="TMW89618.1"/>
    <property type="molecule type" value="Genomic_DNA"/>
</dbReference>
<gene>
    <name evidence="2" type="ORF">EJD97_016896</name>
</gene>
<feature type="region of interest" description="Disordered" evidence="1">
    <location>
        <begin position="37"/>
        <end position="56"/>
    </location>
</feature>
<dbReference type="AlphaFoldDB" id="A0A6N2B6G6"/>
<sequence length="196" mass="22200">MEEFASMRKKMVALRKKNKAFHSNMIDKLQKMLEKYPIYEQEANNGPHNPYPEAAGEEDDEEIVYKPPFLGRTLNVICVDQKLADHPYFTRSKGPADFFPRQSSDKGKTVMGDSNEEVSLTDVVVAQPTLADQIGLILQLMQQIAEIRVEMQRRQDLTPPGFAANAVDGRPPIYFPSSNMDPAHNQPSTPARIRRL</sequence>
<evidence type="ECO:0000313" key="2">
    <source>
        <dbReference type="EMBL" id="TMW89618.1"/>
    </source>
</evidence>